<dbReference type="InterPro" id="IPR023210">
    <property type="entry name" value="NADP_OxRdtase_dom"/>
</dbReference>
<dbReference type="SUPFAM" id="SSF51430">
    <property type="entry name" value="NAD(P)-linked oxidoreductase"/>
    <property type="match status" value="1"/>
</dbReference>
<comment type="similarity">
    <text evidence="1">Belongs to the aldo/keto reductase family.</text>
</comment>
<feature type="site" description="Lowers pKa of active site Tyr" evidence="6">
    <location>
        <position position="74"/>
    </location>
</feature>
<dbReference type="Pfam" id="PF00248">
    <property type="entry name" value="Aldo_ket_red"/>
    <property type="match status" value="2"/>
</dbReference>
<dbReference type="InterPro" id="IPR020471">
    <property type="entry name" value="AKR"/>
</dbReference>
<feature type="domain" description="NADP-dependent oxidoreductase" evidence="7">
    <location>
        <begin position="217"/>
        <end position="265"/>
    </location>
</feature>
<evidence type="ECO:0000256" key="2">
    <source>
        <dbReference type="ARBA" id="ARBA00022857"/>
    </source>
</evidence>
<dbReference type="GO" id="GO:0016616">
    <property type="term" value="F:oxidoreductase activity, acting on the CH-OH group of donors, NAD or NADP as acceptor"/>
    <property type="evidence" value="ECO:0007669"/>
    <property type="project" value="UniProtKB-ARBA"/>
</dbReference>
<dbReference type="CDD" id="cd19136">
    <property type="entry name" value="AKR_DrGR-like"/>
    <property type="match status" value="1"/>
</dbReference>
<evidence type="ECO:0000256" key="6">
    <source>
        <dbReference type="PIRSR" id="PIRSR000097-3"/>
    </source>
</evidence>
<keyword evidence="3" id="KW-0560">Oxidoreductase</keyword>
<dbReference type="PANTHER" id="PTHR43827:SF3">
    <property type="entry name" value="NADP-DEPENDENT OXIDOREDUCTASE DOMAIN-CONTAINING PROTEIN"/>
    <property type="match status" value="1"/>
</dbReference>
<gene>
    <name evidence="8" type="ORF">LRAMOSA09981</name>
</gene>
<dbReference type="EMBL" id="LK023326">
    <property type="protein sequence ID" value="CDS08620.1"/>
    <property type="molecule type" value="Genomic_DNA"/>
</dbReference>
<feature type="binding site" evidence="5">
    <location>
        <position position="107"/>
    </location>
    <ligand>
        <name>substrate</name>
    </ligand>
</feature>
<dbReference type="PRINTS" id="PR00069">
    <property type="entry name" value="ALDKETRDTASE"/>
</dbReference>
<evidence type="ECO:0000313" key="8">
    <source>
        <dbReference type="EMBL" id="CDS08620.1"/>
    </source>
</evidence>
<accession>A0A077WMM3</accession>
<dbReference type="InterPro" id="IPR036812">
    <property type="entry name" value="NAD(P)_OxRdtase_dom_sf"/>
</dbReference>
<protein>
    <recommendedName>
        <fullName evidence="7">NADP-dependent oxidoreductase domain-containing protein</fullName>
    </recommendedName>
</protein>
<evidence type="ECO:0000256" key="1">
    <source>
        <dbReference type="ARBA" id="ARBA00007905"/>
    </source>
</evidence>
<feature type="domain" description="NADP-dependent oxidoreductase" evidence="7">
    <location>
        <begin position="19"/>
        <end position="204"/>
    </location>
</feature>
<organism evidence="8">
    <name type="scientific">Lichtheimia ramosa</name>
    <dbReference type="NCBI Taxonomy" id="688394"/>
    <lineage>
        <taxon>Eukaryota</taxon>
        <taxon>Fungi</taxon>
        <taxon>Fungi incertae sedis</taxon>
        <taxon>Mucoromycota</taxon>
        <taxon>Mucoromycotina</taxon>
        <taxon>Mucoromycetes</taxon>
        <taxon>Mucorales</taxon>
        <taxon>Lichtheimiaceae</taxon>
        <taxon>Lichtheimia</taxon>
    </lineage>
</organism>
<keyword evidence="2" id="KW-0521">NADP</keyword>
<reference evidence="8" key="1">
    <citation type="journal article" date="2014" name="Genome Announc.">
        <title>De novo whole-genome sequence and genome annotation of Lichtheimia ramosa.</title>
        <authorList>
            <person name="Linde J."/>
            <person name="Schwartze V."/>
            <person name="Binder U."/>
            <person name="Lass-Florl C."/>
            <person name="Voigt K."/>
            <person name="Horn F."/>
        </authorList>
    </citation>
    <scope>NUCLEOTIDE SEQUENCE</scope>
    <source>
        <strain evidence="8">JMRC FSU:6197</strain>
    </source>
</reference>
<sequence>MVTPCHSLDAMGTFRIKDVNELRPVVRQAIQAGYRLIDSATVYRNEEALGTILKEVFQDPTCGVSRQDIFITSKLSPQHQGFQKCYQAVLDSLDRFGLEYLDLYLIHWPGTAKKKLSDPVNRENRLGSYRALEKLYHEGKIKHIGVSNFTARHLEDLLEHCTIVPHVHQFELHPRLVQQDILSLCANHHIQVQAYSSLGEGNLLQDPDIVVPDPSLSRAQVLLRWAIQHGWAVIPKSSSPQRVVANANVFSFELSKEVMAQLDELHKTRQQKFCWDPCDVY</sequence>
<feature type="active site" description="Proton donor" evidence="4">
    <location>
        <position position="43"/>
    </location>
</feature>
<dbReference type="PIRSF" id="PIRSF000097">
    <property type="entry name" value="AKR"/>
    <property type="match status" value="1"/>
</dbReference>
<dbReference type="InterPro" id="IPR018170">
    <property type="entry name" value="Aldo/ket_reductase_CS"/>
</dbReference>
<dbReference type="AlphaFoldDB" id="A0A077WMM3"/>
<name>A0A077WMM3_9FUNG</name>
<proteinExistence type="inferred from homology"/>
<evidence type="ECO:0000256" key="4">
    <source>
        <dbReference type="PIRSR" id="PIRSR000097-1"/>
    </source>
</evidence>
<evidence type="ECO:0000256" key="5">
    <source>
        <dbReference type="PIRSR" id="PIRSR000097-2"/>
    </source>
</evidence>
<dbReference type="Gene3D" id="3.20.20.100">
    <property type="entry name" value="NADP-dependent oxidoreductase domain"/>
    <property type="match status" value="1"/>
</dbReference>
<dbReference type="PANTHER" id="PTHR43827">
    <property type="entry name" value="2,5-DIKETO-D-GLUCONIC ACID REDUCTASE"/>
    <property type="match status" value="1"/>
</dbReference>
<dbReference type="PROSITE" id="PS00062">
    <property type="entry name" value="ALDOKETO_REDUCTASE_2"/>
    <property type="match status" value="1"/>
</dbReference>
<dbReference type="PROSITE" id="PS00798">
    <property type="entry name" value="ALDOKETO_REDUCTASE_1"/>
    <property type="match status" value="1"/>
</dbReference>
<dbReference type="OrthoDB" id="416253at2759"/>
<evidence type="ECO:0000259" key="7">
    <source>
        <dbReference type="Pfam" id="PF00248"/>
    </source>
</evidence>
<evidence type="ECO:0000256" key="3">
    <source>
        <dbReference type="ARBA" id="ARBA00023002"/>
    </source>
</evidence>
<dbReference type="FunFam" id="3.20.20.100:FF:000002">
    <property type="entry name" value="2,5-diketo-D-gluconic acid reductase A"/>
    <property type="match status" value="1"/>
</dbReference>